<dbReference type="Gene3D" id="2.60.40.420">
    <property type="entry name" value="Cupredoxins - blue copper proteins"/>
    <property type="match status" value="1"/>
</dbReference>
<dbReference type="GO" id="GO:0042773">
    <property type="term" value="P:ATP synthesis coupled electron transport"/>
    <property type="evidence" value="ECO:0007669"/>
    <property type="project" value="TreeGrafter"/>
</dbReference>
<feature type="domain" description="Cytochrome oxidase subunit II copper A binding" evidence="17">
    <location>
        <begin position="95"/>
        <end position="395"/>
    </location>
</feature>
<keyword evidence="6 15" id="KW-0812">Transmembrane</keyword>
<keyword evidence="10 15" id="KW-0249">Electron transport</keyword>
<feature type="transmembrane region" description="Helical" evidence="16">
    <location>
        <begin position="24"/>
        <end position="45"/>
    </location>
</feature>
<evidence type="ECO:0000256" key="9">
    <source>
        <dbReference type="ARBA" id="ARBA00022967"/>
    </source>
</evidence>
<dbReference type="PROSITE" id="PS50999">
    <property type="entry name" value="COX2_TM"/>
    <property type="match status" value="1"/>
</dbReference>
<comment type="catalytic activity">
    <reaction evidence="14">
        <text>4 Fe(II)-[cytochrome c] + O2 + 8 H(+)(in) = 4 Fe(III)-[cytochrome c] + 2 H2O + 4 H(+)(out)</text>
        <dbReference type="Rhea" id="RHEA:11436"/>
        <dbReference type="Rhea" id="RHEA-COMP:10350"/>
        <dbReference type="Rhea" id="RHEA-COMP:14399"/>
        <dbReference type="ChEBI" id="CHEBI:15377"/>
        <dbReference type="ChEBI" id="CHEBI:15378"/>
        <dbReference type="ChEBI" id="CHEBI:15379"/>
        <dbReference type="ChEBI" id="CHEBI:29033"/>
        <dbReference type="ChEBI" id="CHEBI:29034"/>
        <dbReference type="EC" id="7.1.1.9"/>
    </reaction>
    <physiologicalReaction direction="left-to-right" evidence="14">
        <dbReference type="Rhea" id="RHEA:11437"/>
    </physiologicalReaction>
</comment>
<keyword evidence="11 16" id="KW-1133">Transmembrane helix</keyword>
<keyword evidence="4 15" id="KW-0813">Transport</keyword>
<keyword evidence="13 15" id="KW-0472">Membrane</keyword>
<gene>
    <name evidence="19" type="primary">COXII</name>
</gene>
<keyword evidence="7 15" id="KW-0479">Metal-binding</keyword>
<dbReference type="InterPro" id="IPR002429">
    <property type="entry name" value="CcO_II-like_C"/>
</dbReference>
<keyword evidence="12 15" id="KW-0186">Copper</keyword>
<proteinExistence type="inferred from homology"/>
<keyword evidence="15 19" id="KW-0496">Mitochondrion</keyword>
<comment type="similarity">
    <text evidence="2 15">Belongs to the cytochrome c oxidase subunit 2 family.</text>
</comment>
<dbReference type="InterPro" id="IPR045187">
    <property type="entry name" value="CcO_II"/>
</dbReference>
<dbReference type="Gene3D" id="1.10.287.90">
    <property type="match status" value="1"/>
</dbReference>
<evidence type="ECO:0000256" key="10">
    <source>
        <dbReference type="ARBA" id="ARBA00022982"/>
    </source>
</evidence>
<comment type="function">
    <text evidence="15">Component of the cytochrome c oxidase, the last enzyme in the mitochondrial electron transport chain which drives oxidative phosphorylation. The respiratory chain contains 3 multisubunit complexes succinate dehydrogenase (complex II, CII), ubiquinol-cytochrome c oxidoreductase (cytochrome b-c1 complex, complex III, CIII) and cytochrome c oxidase (complex IV, CIV), that cooperate to transfer electrons derived from NADH and succinate to molecular oxygen, creating an electrochemical gradient over the inner membrane that drives transmembrane transport and the ATP synthase. Cytochrome c oxidase is the component of the respiratory chain that catalyzes the reduction of oxygen to water. Electrons originating from reduced cytochrome c in the intermembrane space (IMS) are transferred via the dinuclear copper A center (CU(A)) of subunit 2 and heme A of subunit 1 to the active site in subunit 1, a binuclear center (BNC) formed by heme A3 and copper B (CU(B)). The BNC reduces molecular oxygen to 2 water molecules using 4 electrons from cytochrome c in the IMS and 4 protons from the mitochondrial matrix.</text>
</comment>
<dbReference type="GO" id="GO:0004129">
    <property type="term" value="F:cytochrome-c oxidase activity"/>
    <property type="evidence" value="ECO:0007669"/>
    <property type="project" value="UniProtKB-EC"/>
</dbReference>
<geneLocation type="mitochondrion" evidence="19"/>
<evidence type="ECO:0000256" key="8">
    <source>
        <dbReference type="ARBA" id="ARBA00022842"/>
    </source>
</evidence>
<evidence type="ECO:0000256" key="7">
    <source>
        <dbReference type="ARBA" id="ARBA00022723"/>
    </source>
</evidence>
<dbReference type="GO" id="GO:0005743">
    <property type="term" value="C:mitochondrial inner membrane"/>
    <property type="evidence" value="ECO:0007669"/>
    <property type="project" value="UniProtKB-SubCell"/>
</dbReference>
<dbReference type="SUPFAM" id="SSF49503">
    <property type="entry name" value="Cupredoxins"/>
    <property type="match status" value="1"/>
</dbReference>
<feature type="transmembrane region" description="Helical" evidence="16">
    <location>
        <begin position="66"/>
        <end position="88"/>
    </location>
</feature>
<dbReference type="InterPro" id="IPR008972">
    <property type="entry name" value="Cupredoxin"/>
</dbReference>
<organism evidence="19">
    <name type="scientific">Macridiscus semicancellata</name>
    <dbReference type="NCBI Taxonomy" id="900992"/>
    <lineage>
        <taxon>Eukaryota</taxon>
        <taxon>Metazoa</taxon>
        <taxon>Spiralia</taxon>
        <taxon>Lophotrochozoa</taxon>
        <taxon>Mollusca</taxon>
        <taxon>Bivalvia</taxon>
        <taxon>Autobranchia</taxon>
        <taxon>Heteroconchia</taxon>
        <taxon>Euheterodonta</taxon>
        <taxon>Imparidentia</taxon>
        <taxon>Neoheterodontei</taxon>
        <taxon>Venerida</taxon>
        <taxon>Veneroidea</taxon>
        <taxon>Veneridae</taxon>
        <taxon>Macridiscus</taxon>
    </lineage>
</organism>
<dbReference type="EMBL" id="MK394100">
    <property type="protein sequence ID" value="QIA44527.1"/>
    <property type="molecule type" value="Genomic_DNA"/>
</dbReference>
<dbReference type="AlphaFoldDB" id="A0A6C0RSN6"/>
<evidence type="ECO:0000256" key="15">
    <source>
        <dbReference type="RuleBase" id="RU000457"/>
    </source>
</evidence>
<evidence type="ECO:0000313" key="19">
    <source>
        <dbReference type="EMBL" id="QIA44527.1"/>
    </source>
</evidence>
<feature type="domain" description="Cytochrome oxidase subunit II transmembrane region profile" evidence="18">
    <location>
        <begin position="1"/>
        <end position="94"/>
    </location>
</feature>
<dbReference type="InterPro" id="IPR011759">
    <property type="entry name" value="Cyt_c_oxidase_su2_TM_dom"/>
</dbReference>
<dbReference type="PANTHER" id="PTHR22888">
    <property type="entry name" value="CYTOCHROME C OXIDASE, SUBUNIT II"/>
    <property type="match status" value="1"/>
</dbReference>
<dbReference type="SUPFAM" id="SSF81464">
    <property type="entry name" value="Cytochrome c oxidase subunit II-like, transmembrane region"/>
    <property type="match status" value="1"/>
</dbReference>
<evidence type="ECO:0000256" key="12">
    <source>
        <dbReference type="ARBA" id="ARBA00023008"/>
    </source>
</evidence>
<protein>
    <recommendedName>
        <fullName evidence="3 15">Cytochrome c oxidase subunit 2</fullName>
    </recommendedName>
</protein>
<sequence length="521" mass="58533">MWYQMGFPSPGTDMACRLYCYHDTVLVVVVLVLTGVGWFLTLFLFTPLFMGGSLNRNITKNEKLEVAWTVTPFFFLCWIGYISLYNLYEMEVGDYVDYVVSVIGHQWYWEYHYILDLNNYIKSPNEVYFSSVKQYCNELLEATEKYNKMDVPSSKDMMSSLMSSHPDSFHSAYCYFLLENFFDVHKLYYSGALEHAYKTLESGAGLYTTKSTVEAALEDFRQIGEGLMNLCYTVVKSAWLDHKDKSSSSISMSSLGVLGPWESGLWELCLSGDWALRYDSYIVPEQDLSSGGNLYSHGGFRQQEVSDPCYLCCNVKNEVLVSSADVIHSWGVSELGVKVDAIPGRVSAVSVEPSLPGVFYGFCYELCGPGHSEMPICVVVLMYESLVLMMKWMVSNSEGLKGLLQSMVSHLKEEDNKDWSFVDNSGEGSLHFGKLFSSEFPDVRYFNTIVKGADCPSLLPELEGSAFSVLKEGDGDRFIKKVGDSVCSMSDESISSMGGQKFLDKVMDLVFVGLSKNTESK</sequence>
<reference evidence="19" key="1">
    <citation type="journal article" date="2019" name="J. Molluscan Stud.">
        <title>The complete mitochondrial genomes of three species of Macridiscus Dall, 1902 (Bivalvia: Veneroidea: Veneridae) and their phylogenetic implications.</title>
        <authorList>
            <person name="Qi J.-W."/>
            <person name="Shi L.-Y."/>
            <person name="Lin Y.-Q."/>
            <person name="Han J."/>
        </authorList>
    </citation>
    <scope>NUCLEOTIDE SEQUENCE</scope>
    <source>
        <tissue evidence="19">Muscle</tissue>
    </source>
</reference>
<dbReference type="GO" id="GO:0005507">
    <property type="term" value="F:copper ion binding"/>
    <property type="evidence" value="ECO:0007669"/>
    <property type="project" value="InterPro"/>
</dbReference>
<evidence type="ECO:0000256" key="4">
    <source>
        <dbReference type="ARBA" id="ARBA00022448"/>
    </source>
</evidence>
<keyword evidence="9" id="KW-1278">Translocase</keyword>
<dbReference type="Pfam" id="PF02790">
    <property type="entry name" value="COX2_TM"/>
    <property type="match status" value="1"/>
</dbReference>
<comment type="subcellular location">
    <subcellularLocation>
        <location evidence="1">Membrane</location>
        <topology evidence="1">Multi-pass membrane protein</topology>
    </subcellularLocation>
    <subcellularLocation>
        <location evidence="15">Mitochondrion inner membrane</location>
        <topology evidence="15">Multi-pass membrane protein</topology>
    </subcellularLocation>
</comment>
<dbReference type="PANTHER" id="PTHR22888:SF9">
    <property type="entry name" value="CYTOCHROME C OXIDASE SUBUNIT 2"/>
    <property type="match status" value="1"/>
</dbReference>
<evidence type="ECO:0000259" key="17">
    <source>
        <dbReference type="PROSITE" id="PS50857"/>
    </source>
</evidence>
<accession>A0A6C0RSN6</accession>
<reference evidence="19" key="2">
    <citation type="submission" date="2019-01" db="EMBL/GenBank/DDBJ databases">
        <authorList>
            <person name="Qi J."/>
        </authorList>
    </citation>
    <scope>NUCLEOTIDE SEQUENCE</scope>
    <source>
        <tissue evidence="19">Muscle</tissue>
    </source>
</reference>
<dbReference type="PRINTS" id="PR01166">
    <property type="entry name" value="CYCOXIDASEII"/>
</dbReference>
<keyword evidence="8" id="KW-0460">Magnesium</keyword>
<keyword evidence="5 15" id="KW-0679">Respiratory chain</keyword>
<dbReference type="PROSITE" id="PS50857">
    <property type="entry name" value="COX2_CUA"/>
    <property type="match status" value="1"/>
</dbReference>
<evidence type="ECO:0000256" key="1">
    <source>
        <dbReference type="ARBA" id="ARBA00004141"/>
    </source>
</evidence>
<keyword evidence="15" id="KW-0999">Mitochondrion inner membrane</keyword>
<evidence type="ECO:0000259" key="18">
    <source>
        <dbReference type="PROSITE" id="PS50999"/>
    </source>
</evidence>
<evidence type="ECO:0000256" key="13">
    <source>
        <dbReference type="ARBA" id="ARBA00023136"/>
    </source>
</evidence>
<dbReference type="PROSITE" id="PS00078">
    <property type="entry name" value="COX2"/>
    <property type="match status" value="1"/>
</dbReference>
<evidence type="ECO:0000256" key="14">
    <source>
        <dbReference type="ARBA" id="ARBA00049512"/>
    </source>
</evidence>
<dbReference type="Pfam" id="PF00116">
    <property type="entry name" value="COX2"/>
    <property type="match status" value="1"/>
</dbReference>
<evidence type="ECO:0000256" key="5">
    <source>
        <dbReference type="ARBA" id="ARBA00022660"/>
    </source>
</evidence>
<evidence type="ECO:0000256" key="6">
    <source>
        <dbReference type="ARBA" id="ARBA00022692"/>
    </source>
</evidence>
<evidence type="ECO:0000256" key="2">
    <source>
        <dbReference type="ARBA" id="ARBA00007866"/>
    </source>
</evidence>
<comment type="cofactor">
    <cofactor evidence="15">
        <name>Cu cation</name>
        <dbReference type="ChEBI" id="CHEBI:23378"/>
    </cofactor>
    <text evidence="15">Binds a copper A center.</text>
</comment>
<name>A0A6C0RSN6_9BIVA</name>
<dbReference type="InterPro" id="IPR001505">
    <property type="entry name" value="Copper_CuA"/>
</dbReference>
<evidence type="ECO:0000256" key="11">
    <source>
        <dbReference type="ARBA" id="ARBA00022989"/>
    </source>
</evidence>
<dbReference type="InterPro" id="IPR036257">
    <property type="entry name" value="Cyt_c_oxidase_su2_TM_sf"/>
</dbReference>
<evidence type="ECO:0000256" key="16">
    <source>
        <dbReference type="SAM" id="Phobius"/>
    </source>
</evidence>
<evidence type="ECO:0000256" key="3">
    <source>
        <dbReference type="ARBA" id="ARBA00015946"/>
    </source>
</evidence>